<sequence>MELTQTNRSPNETVSPHLSELQREEILAKEYEQRVREEQNQKLREWHASKLNELKQDSASTEWEDTAHRFFEGATPYFLKQFREKRATFQGKTWADVRRAFEQAQKERLSGKAGQRISRDRDWAPWDITRARTLLQENTSSNSNPGCITVSPALALSQKASVMSTVAQGPQEAAASQAHDLNPLLSPRINKKTVRNTPETKDNDRLSCADSHPRVRKRQLDRESFGPESKRARQEVPSQIILLSPGNTAPASPATTPPPRSLFSISSQSLKRLQPGAWLNDEAINAILLIIRHAPGSSINVIDSVLPTIKPPSFNARKMLIPMHVNRNHWVLAVIDEVRTSVVVYDSLPSLETRNEIRAQMEEVSKKYLKVNLRSVHFTSPLLQDNHADCGVLLLVAAFYISAGLAIPYTVDVPFWREMIATLLCPPASGGTSVRISNDAMALAPSVSAVEDTRDGLLPLSRRWAAAVSERKLQITGLECANVALDILNTLKGGQLSHEAEPHLSSAIVFCKKKIRQKQRMTEELGMAQSVAQEACNV</sequence>
<feature type="compositionally biased region" description="Basic and acidic residues" evidence="5">
    <location>
        <begin position="198"/>
        <end position="234"/>
    </location>
</feature>
<evidence type="ECO:0000256" key="1">
    <source>
        <dbReference type="ARBA" id="ARBA00005234"/>
    </source>
</evidence>
<dbReference type="PANTHER" id="PTHR12606">
    <property type="entry name" value="SENTRIN/SUMO-SPECIFIC PROTEASE"/>
    <property type="match status" value="1"/>
</dbReference>
<feature type="region of interest" description="Disordered" evidence="5">
    <location>
        <begin position="168"/>
        <end position="236"/>
    </location>
</feature>
<dbReference type="PANTHER" id="PTHR12606:SF136">
    <property type="entry name" value="ULP1 PROTEASE FAMILY PROTEIN"/>
    <property type="match status" value="1"/>
</dbReference>
<keyword evidence="4" id="KW-0788">Thiol protease</keyword>
<dbReference type="SUPFAM" id="SSF54001">
    <property type="entry name" value="Cysteine proteinases"/>
    <property type="match status" value="1"/>
</dbReference>
<dbReference type="Proteomes" id="UP001295740">
    <property type="component" value="Unassembled WGS sequence"/>
</dbReference>
<proteinExistence type="inferred from homology"/>
<evidence type="ECO:0000256" key="3">
    <source>
        <dbReference type="ARBA" id="ARBA00022801"/>
    </source>
</evidence>
<dbReference type="InterPro" id="IPR038765">
    <property type="entry name" value="Papain-like_cys_pep_sf"/>
</dbReference>
<dbReference type="EMBL" id="CAUWAG010000011">
    <property type="protein sequence ID" value="CAJ2508399.1"/>
    <property type="molecule type" value="Genomic_DNA"/>
</dbReference>
<feature type="domain" description="Ubiquitin-like protease family profile" evidence="6">
    <location>
        <begin position="263"/>
        <end position="401"/>
    </location>
</feature>
<dbReference type="GO" id="GO:0016926">
    <property type="term" value="P:protein desumoylation"/>
    <property type="evidence" value="ECO:0007669"/>
    <property type="project" value="TreeGrafter"/>
</dbReference>
<feature type="compositionally biased region" description="Polar residues" evidence="5">
    <location>
        <begin position="1"/>
        <end position="16"/>
    </location>
</feature>
<evidence type="ECO:0000313" key="7">
    <source>
        <dbReference type="EMBL" id="CAJ2508399.1"/>
    </source>
</evidence>
<comment type="caution">
    <text evidence="7">The sequence shown here is derived from an EMBL/GenBank/DDBJ whole genome shotgun (WGS) entry which is preliminary data.</text>
</comment>
<dbReference type="InterPro" id="IPR003653">
    <property type="entry name" value="Peptidase_C48_C"/>
</dbReference>
<gene>
    <name evidence="7" type="ORF">KHLLAP_LOCUS8867</name>
</gene>
<evidence type="ECO:0000256" key="4">
    <source>
        <dbReference type="ARBA" id="ARBA00022807"/>
    </source>
</evidence>
<dbReference type="PROSITE" id="PS50600">
    <property type="entry name" value="ULP_PROTEASE"/>
    <property type="match status" value="1"/>
</dbReference>
<accession>A0AAI8YIE0</accession>
<protein>
    <submittedName>
        <fullName evidence="7">Uu.00g134250.m01.CDS01</fullName>
    </submittedName>
</protein>
<dbReference type="AlphaFoldDB" id="A0AAI8YIE0"/>
<dbReference type="Gene3D" id="3.40.395.10">
    <property type="entry name" value="Adenoviral Proteinase, Chain A"/>
    <property type="match status" value="1"/>
</dbReference>
<evidence type="ECO:0000256" key="5">
    <source>
        <dbReference type="SAM" id="MobiDB-lite"/>
    </source>
</evidence>
<name>A0AAI8YIE0_9PEZI</name>
<reference evidence="7" key="1">
    <citation type="submission" date="2023-10" db="EMBL/GenBank/DDBJ databases">
        <authorList>
            <person name="Hackl T."/>
        </authorList>
    </citation>
    <scope>NUCLEOTIDE SEQUENCE</scope>
</reference>
<dbReference type="Pfam" id="PF02902">
    <property type="entry name" value="Peptidase_C48"/>
    <property type="match status" value="1"/>
</dbReference>
<evidence type="ECO:0000256" key="2">
    <source>
        <dbReference type="ARBA" id="ARBA00022670"/>
    </source>
</evidence>
<dbReference type="GO" id="GO:0006508">
    <property type="term" value="P:proteolysis"/>
    <property type="evidence" value="ECO:0007669"/>
    <property type="project" value="UniProtKB-KW"/>
</dbReference>
<dbReference type="GO" id="GO:0016929">
    <property type="term" value="F:deSUMOylase activity"/>
    <property type="evidence" value="ECO:0007669"/>
    <property type="project" value="TreeGrafter"/>
</dbReference>
<comment type="similarity">
    <text evidence="1">Belongs to the peptidase C48 family.</text>
</comment>
<feature type="region of interest" description="Disordered" evidence="5">
    <location>
        <begin position="1"/>
        <end position="21"/>
    </location>
</feature>
<keyword evidence="8" id="KW-1185">Reference proteome</keyword>
<dbReference type="GO" id="GO:0005634">
    <property type="term" value="C:nucleus"/>
    <property type="evidence" value="ECO:0007669"/>
    <property type="project" value="TreeGrafter"/>
</dbReference>
<evidence type="ECO:0000259" key="6">
    <source>
        <dbReference type="PROSITE" id="PS50600"/>
    </source>
</evidence>
<organism evidence="7 8">
    <name type="scientific">Anthostomella pinea</name>
    <dbReference type="NCBI Taxonomy" id="933095"/>
    <lineage>
        <taxon>Eukaryota</taxon>
        <taxon>Fungi</taxon>
        <taxon>Dikarya</taxon>
        <taxon>Ascomycota</taxon>
        <taxon>Pezizomycotina</taxon>
        <taxon>Sordariomycetes</taxon>
        <taxon>Xylariomycetidae</taxon>
        <taxon>Xylariales</taxon>
        <taxon>Xylariaceae</taxon>
        <taxon>Anthostomella</taxon>
    </lineage>
</organism>
<keyword evidence="3" id="KW-0378">Hydrolase</keyword>
<keyword evidence="2" id="KW-0645">Protease</keyword>
<evidence type="ECO:0000313" key="8">
    <source>
        <dbReference type="Proteomes" id="UP001295740"/>
    </source>
</evidence>